<proteinExistence type="predicted"/>
<keyword evidence="3" id="KW-1185">Reference proteome</keyword>
<dbReference type="Proteomes" id="UP001266099">
    <property type="component" value="Unassembled WGS sequence"/>
</dbReference>
<keyword evidence="1" id="KW-1133">Transmembrane helix</keyword>
<name>A0ABU1T1M2_9ACTO</name>
<dbReference type="EMBL" id="JAVDUJ010000001">
    <property type="protein sequence ID" value="MDR6938746.1"/>
    <property type="molecule type" value="Genomic_DNA"/>
</dbReference>
<keyword evidence="1" id="KW-0812">Transmembrane</keyword>
<protein>
    <submittedName>
        <fullName evidence="2">Uncharacterized protein YoxC</fullName>
    </submittedName>
</protein>
<comment type="caution">
    <text evidence="2">The sequence shown here is derived from an EMBL/GenBank/DDBJ whole genome shotgun (WGS) entry which is preliminary data.</text>
</comment>
<dbReference type="InterPro" id="IPR009293">
    <property type="entry name" value="UPF0478"/>
</dbReference>
<evidence type="ECO:0000313" key="2">
    <source>
        <dbReference type="EMBL" id="MDR6938746.1"/>
    </source>
</evidence>
<keyword evidence="1" id="KW-0472">Membrane</keyword>
<feature type="transmembrane region" description="Helical" evidence="1">
    <location>
        <begin position="6"/>
        <end position="26"/>
    </location>
</feature>
<accession>A0ABU1T1M2</accession>
<dbReference type="RefSeq" id="WP_309954797.1">
    <property type="nucleotide sequence ID" value="NZ_CP136414.1"/>
</dbReference>
<evidence type="ECO:0000313" key="3">
    <source>
        <dbReference type="Proteomes" id="UP001266099"/>
    </source>
</evidence>
<gene>
    <name evidence="2" type="ORF">J2S36_000289</name>
</gene>
<evidence type="ECO:0000256" key="1">
    <source>
        <dbReference type="SAM" id="Phobius"/>
    </source>
</evidence>
<sequence>MAEITLGQIAGLIAALAFLVLVYFSIKPLQRLSGVLERMAESLRELTEHTLPAIDEAAKTVGEANRQVQKLDAITEAAARTSEDISAMTTLVTSTVGAPFLAARKGAEKLKGVFTAKNDRPEAD</sequence>
<dbReference type="Pfam" id="PF06103">
    <property type="entry name" value="DUF948"/>
    <property type="match status" value="1"/>
</dbReference>
<organism evidence="2 3">
    <name type="scientific">Arcanobacterium hippocoleae</name>
    <dbReference type="NCBI Taxonomy" id="149017"/>
    <lineage>
        <taxon>Bacteria</taxon>
        <taxon>Bacillati</taxon>
        <taxon>Actinomycetota</taxon>
        <taxon>Actinomycetes</taxon>
        <taxon>Actinomycetales</taxon>
        <taxon>Actinomycetaceae</taxon>
        <taxon>Arcanobacterium</taxon>
    </lineage>
</organism>
<reference evidence="2 3" key="1">
    <citation type="submission" date="2023-07" db="EMBL/GenBank/DDBJ databases">
        <title>Sequencing the genomes of 1000 actinobacteria strains.</title>
        <authorList>
            <person name="Klenk H.-P."/>
        </authorList>
    </citation>
    <scope>NUCLEOTIDE SEQUENCE [LARGE SCALE GENOMIC DNA]</scope>
    <source>
        <strain evidence="2 3">DSM 15539</strain>
    </source>
</reference>